<keyword evidence="1" id="KW-1133">Transmembrane helix</keyword>
<keyword evidence="3" id="KW-1185">Reference proteome</keyword>
<evidence type="ECO:0000313" key="3">
    <source>
        <dbReference type="Proteomes" id="UP000007030"/>
    </source>
</evidence>
<reference evidence="2 3" key="1">
    <citation type="journal article" date="2012" name="Stand. Genomic Sci.">
        <title>Complete genome sequence of the aerobic, heterotroph Marinithermus hydrothermalis type strain (T1(T)) from a deep-sea hydrothermal vent chimney.</title>
        <authorList>
            <person name="Copeland A."/>
            <person name="Gu W."/>
            <person name="Yasawong M."/>
            <person name="Lapidus A."/>
            <person name="Lucas S."/>
            <person name="Deshpande S."/>
            <person name="Pagani I."/>
            <person name="Tapia R."/>
            <person name="Cheng J.F."/>
            <person name="Goodwin L.A."/>
            <person name="Pitluck S."/>
            <person name="Liolios K."/>
            <person name="Ivanova N."/>
            <person name="Mavromatis K."/>
            <person name="Mikhailova N."/>
            <person name="Pati A."/>
            <person name="Chen A."/>
            <person name="Palaniappan K."/>
            <person name="Land M."/>
            <person name="Pan C."/>
            <person name="Brambilla E.M."/>
            <person name="Rohde M."/>
            <person name="Tindall B.J."/>
            <person name="Sikorski J."/>
            <person name="Goker M."/>
            <person name="Detter J.C."/>
            <person name="Bristow J."/>
            <person name="Eisen J.A."/>
            <person name="Markowitz V."/>
            <person name="Hugenholtz P."/>
            <person name="Kyrpides N.C."/>
            <person name="Klenk H.P."/>
            <person name="Woyke T."/>
        </authorList>
    </citation>
    <scope>NUCLEOTIDE SEQUENCE [LARGE SCALE GENOMIC DNA]</scope>
    <source>
        <strain evidence="3">DSM 14884 / JCM 11576 / T1</strain>
    </source>
</reference>
<organism evidence="2 3">
    <name type="scientific">Marinithermus hydrothermalis (strain DSM 14884 / JCM 11576 / T1)</name>
    <dbReference type="NCBI Taxonomy" id="869210"/>
    <lineage>
        <taxon>Bacteria</taxon>
        <taxon>Thermotogati</taxon>
        <taxon>Deinococcota</taxon>
        <taxon>Deinococci</taxon>
        <taxon>Thermales</taxon>
        <taxon>Thermaceae</taxon>
        <taxon>Marinithermus</taxon>
    </lineage>
</organism>
<gene>
    <name evidence="2" type="ordered locus">Marky_0907</name>
</gene>
<evidence type="ECO:0000256" key="1">
    <source>
        <dbReference type="SAM" id="Phobius"/>
    </source>
</evidence>
<evidence type="ECO:0000313" key="2">
    <source>
        <dbReference type="EMBL" id="AEB11653.1"/>
    </source>
</evidence>
<accession>F2NQC6</accession>
<proteinExistence type="predicted"/>
<protein>
    <submittedName>
        <fullName evidence="2">Uncharacterized protein</fullName>
    </submittedName>
</protein>
<dbReference type="STRING" id="869210.Marky_0907"/>
<dbReference type="EMBL" id="CP002630">
    <property type="protein sequence ID" value="AEB11653.1"/>
    <property type="molecule type" value="Genomic_DNA"/>
</dbReference>
<dbReference type="HOGENOM" id="CLU_3063210_0_0_0"/>
<dbReference type="KEGG" id="mhd:Marky_0907"/>
<keyword evidence="1" id="KW-0472">Membrane</keyword>
<feature type="transmembrane region" description="Helical" evidence="1">
    <location>
        <begin position="28"/>
        <end position="48"/>
    </location>
</feature>
<dbReference type="RefSeq" id="WP_013703703.1">
    <property type="nucleotide sequence ID" value="NC_015387.1"/>
</dbReference>
<keyword evidence="1" id="KW-0812">Transmembrane</keyword>
<dbReference type="AlphaFoldDB" id="F2NQC6"/>
<sequence length="53" mass="5714">MPWRLLLLLGANLAIGWALYLNTVAGAYPLGPNLLAALALLAVVWAYLKKPKP</sequence>
<dbReference type="Proteomes" id="UP000007030">
    <property type="component" value="Chromosome"/>
</dbReference>
<name>F2NQC6_MARHT</name>